<dbReference type="EMBL" id="JBJQND010000002">
    <property type="protein sequence ID" value="KAL3886167.1"/>
    <property type="molecule type" value="Genomic_DNA"/>
</dbReference>
<feature type="transmembrane region" description="Helical" evidence="1">
    <location>
        <begin position="322"/>
        <end position="344"/>
    </location>
</feature>
<evidence type="ECO:0000256" key="1">
    <source>
        <dbReference type="SAM" id="Phobius"/>
    </source>
</evidence>
<dbReference type="Proteomes" id="UP001634394">
    <property type="component" value="Unassembled WGS sequence"/>
</dbReference>
<evidence type="ECO:0000313" key="4">
    <source>
        <dbReference type="EMBL" id="KAL3886167.1"/>
    </source>
</evidence>
<proteinExistence type="predicted"/>
<comment type="caution">
    <text evidence="4">The sequence shown here is derived from an EMBL/GenBank/DDBJ whole genome shotgun (WGS) entry which is preliminary data.</text>
</comment>
<gene>
    <name evidence="4" type="ORF">ACJMK2_026176</name>
</gene>
<organism evidence="4 5">
    <name type="scientific">Sinanodonta woodiana</name>
    <name type="common">Chinese pond mussel</name>
    <name type="synonym">Anodonta woodiana</name>
    <dbReference type="NCBI Taxonomy" id="1069815"/>
    <lineage>
        <taxon>Eukaryota</taxon>
        <taxon>Metazoa</taxon>
        <taxon>Spiralia</taxon>
        <taxon>Lophotrochozoa</taxon>
        <taxon>Mollusca</taxon>
        <taxon>Bivalvia</taxon>
        <taxon>Autobranchia</taxon>
        <taxon>Heteroconchia</taxon>
        <taxon>Palaeoheterodonta</taxon>
        <taxon>Unionida</taxon>
        <taxon>Unionoidea</taxon>
        <taxon>Unionidae</taxon>
        <taxon>Unioninae</taxon>
        <taxon>Sinanodonta</taxon>
    </lineage>
</organism>
<evidence type="ECO:0000259" key="3">
    <source>
        <dbReference type="PROSITE" id="PS50835"/>
    </source>
</evidence>
<keyword evidence="1" id="KW-0472">Membrane</keyword>
<protein>
    <recommendedName>
        <fullName evidence="3">Ig-like domain-containing protein</fullName>
    </recommendedName>
</protein>
<dbReference type="InterPro" id="IPR007110">
    <property type="entry name" value="Ig-like_dom"/>
</dbReference>
<accession>A0ABD3XJA8</accession>
<sequence length="522" mass="59542">MYYTCVAVLIIVLFNTKKSAECDNEGMIAMVGCNTSLTWILPIARDYSLAFKIGIKYERPIATLSSDMNCIVRDNSSMLCNLNINDHGLIVVLNMFNVTEGQSGNYTLWKMSLVPEQSSYTSKNLLVIGKPKVTEVRKPIFSMPFQMTCTTIYEQEHYLYKWSINGIEDKIVNNANSYNISSLGMNDNFSNVTCQICLNTKGSNTSCVTCQHDGCSRDSDPYTIHVLYGPVNVSLSREERHFYLKEHDIFAIDCFANCYPKCIFWWKGRDTIESQNLTIIFESRMAGQYACHVTNQQTNITLASDSITLHHSKEDFQWDNNWLGTVTVCVFLLIVGLVIVITIWRRTNTTRTKDSGKLARVCVQQTQTDVSLTELEWHKIQLQFSSNKGRECKLTMRSECPNMSSECDCKPHLIEDHYTTIVEDPLTHDDLVMDLLIHKNSHETRRNTEHICHVETAFAHVNNENLITPNSDFARPVELFHDEGNEVPDTDHAYLTVINDAVNSMEVCHVEEIDVNDVDKPK</sequence>
<feature type="signal peptide" evidence="2">
    <location>
        <begin position="1"/>
        <end position="20"/>
    </location>
</feature>
<reference evidence="4 5" key="1">
    <citation type="submission" date="2024-11" db="EMBL/GenBank/DDBJ databases">
        <title>Chromosome-level genome assembly of the freshwater bivalve Anodonta woodiana.</title>
        <authorList>
            <person name="Chen X."/>
        </authorList>
    </citation>
    <scope>NUCLEOTIDE SEQUENCE [LARGE SCALE GENOMIC DNA]</scope>
    <source>
        <strain evidence="4">MN2024</strain>
        <tissue evidence="4">Gills</tissue>
    </source>
</reference>
<keyword evidence="1" id="KW-1133">Transmembrane helix</keyword>
<dbReference type="PROSITE" id="PS50835">
    <property type="entry name" value="IG_LIKE"/>
    <property type="match status" value="1"/>
</dbReference>
<feature type="domain" description="Ig-like" evidence="3">
    <location>
        <begin position="230"/>
        <end position="308"/>
    </location>
</feature>
<name>A0ABD3XJA8_SINWO</name>
<feature type="chain" id="PRO_5044772094" description="Ig-like domain-containing protein" evidence="2">
    <location>
        <begin position="21"/>
        <end position="522"/>
    </location>
</feature>
<dbReference type="AlphaFoldDB" id="A0ABD3XJA8"/>
<keyword evidence="5" id="KW-1185">Reference proteome</keyword>
<keyword evidence="2" id="KW-0732">Signal</keyword>
<keyword evidence="1" id="KW-0812">Transmembrane</keyword>
<evidence type="ECO:0000256" key="2">
    <source>
        <dbReference type="SAM" id="SignalP"/>
    </source>
</evidence>
<evidence type="ECO:0000313" key="5">
    <source>
        <dbReference type="Proteomes" id="UP001634394"/>
    </source>
</evidence>